<dbReference type="InterPro" id="IPR008775">
    <property type="entry name" value="Phytyl_CoA_dOase-like"/>
</dbReference>
<accession>A0A139SR09</accession>
<dbReference type="GO" id="GO:0016706">
    <property type="term" value="F:2-oxoglutarate-dependent dioxygenase activity"/>
    <property type="evidence" value="ECO:0007669"/>
    <property type="project" value="UniProtKB-ARBA"/>
</dbReference>
<dbReference type="RefSeq" id="WP_068391129.1">
    <property type="nucleotide sequence ID" value="NZ_LSZO01000172.1"/>
</dbReference>
<evidence type="ECO:0008006" key="3">
    <source>
        <dbReference type="Google" id="ProtNLM"/>
    </source>
</evidence>
<name>A0A139SR09_9GAMM</name>
<dbReference type="AlphaFoldDB" id="A0A139SR09"/>
<gene>
    <name evidence="1" type="ORF">AXE65_03980</name>
</gene>
<evidence type="ECO:0000313" key="2">
    <source>
        <dbReference type="Proteomes" id="UP000072660"/>
    </source>
</evidence>
<evidence type="ECO:0000313" key="1">
    <source>
        <dbReference type="EMBL" id="KXU37039.1"/>
    </source>
</evidence>
<dbReference type="Proteomes" id="UP000072660">
    <property type="component" value="Unassembled WGS sequence"/>
</dbReference>
<dbReference type="Gene3D" id="2.60.120.620">
    <property type="entry name" value="q2cbj1_9rhob like domain"/>
    <property type="match status" value="1"/>
</dbReference>
<keyword evidence="2" id="KW-1185">Reference proteome</keyword>
<proteinExistence type="predicted"/>
<dbReference type="SUPFAM" id="SSF51197">
    <property type="entry name" value="Clavaminate synthase-like"/>
    <property type="match status" value="1"/>
</dbReference>
<comment type="caution">
    <text evidence="1">The sequence shown here is derived from an EMBL/GenBank/DDBJ whole genome shotgun (WGS) entry which is preliminary data.</text>
</comment>
<organism evidence="1 2">
    <name type="scientific">Ventosimonas gracilis</name>
    <dbReference type="NCBI Taxonomy" id="1680762"/>
    <lineage>
        <taxon>Bacteria</taxon>
        <taxon>Pseudomonadati</taxon>
        <taxon>Pseudomonadota</taxon>
        <taxon>Gammaproteobacteria</taxon>
        <taxon>Pseudomonadales</taxon>
        <taxon>Ventosimonadaceae</taxon>
        <taxon>Ventosimonas</taxon>
    </lineage>
</organism>
<sequence>MWIVIDPVARESTLEFIVDLHKDSWLMSRSFKDNQAKWFPEGALADLPDIEAARENYPILGWEIEPGDVICFHMLTLHAAAGCRRRVFPYAFWAMTCATLRALG</sequence>
<dbReference type="Pfam" id="PF05721">
    <property type="entry name" value="PhyH"/>
    <property type="match status" value="1"/>
</dbReference>
<protein>
    <recommendedName>
        <fullName evidence="3">Phytanoyl-CoA dioxygenase</fullName>
    </recommendedName>
</protein>
<dbReference type="EMBL" id="LSZO01000172">
    <property type="protein sequence ID" value="KXU37039.1"/>
    <property type="molecule type" value="Genomic_DNA"/>
</dbReference>
<reference evidence="1 2" key="1">
    <citation type="submission" date="2016-02" db="EMBL/GenBank/DDBJ databases">
        <authorList>
            <person name="Wen L."/>
            <person name="He K."/>
            <person name="Yang H."/>
        </authorList>
    </citation>
    <scope>NUCLEOTIDE SEQUENCE [LARGE SCALE GENOMIC DNA]</scope>
    <source>
        <strain evidence="1 2">CV58</strain>
    </source>
</reference>